<reference evidence="1 2" key="1">
    <citation type="submission" date="2024-02" db="EMBL/GenBank/DDBJ databases">
        <title>A draft genome for the cacao thread blight pathogen Marasmius crinis-equi.</title>
        <authorList>
            <person name="Cohen S.P."/>
            <person name="Baruah I.K."/>
            <person name="Amoako-Attah I."/>
            <person name="Bukari Y."/>
            <person name="Meinhardt L.W."/>
            <person name="Bailey B.A."/>
        </authorList>
    </citation>
    <scope>NUCLEOTIDE SEQUENCE [LARGE SCALE GENOMIC DNA]</scope>
    <source>
        <strain evidence="1 2">GH-76</strain>
    </source>
</reference>
<evidence type="ECO:0000313" key="1">
    <source>
        <dbReference type="EMBL" id="KAL0566389.1"/>
    </source>
</evidence>
<dbReference type="EMBL" id="JBAHYK010001913">
    <property type="protein sequence ID" value="KAL0566389.1"/>
    <property type="molecule type" value="Genomic_DNA"/>
</dbReference>
<evidence type="ECO:0000313" key="2">
    <source>
        <dbReference type="Proteomes" id="UP001465976"/>
    </source>
</evidence>
<organism evidence="1 2">
    <name type="scientific">Marasmius crinis-equi</name>
    <dbReference type="NCBI Taxonomy" id="585013"/>
    <lineage>
        <taxon>Eukaryota</taxon>
        <taxon>Fungi</taxon>
        <taxon>Dikarya</taxon>
        <taxon>Basidiomycota</taxon>
        <taxon>Agaricomycotina</taxon>
        <taxon>Agaricomycetes</taxon>
        <taxon>Agaricomycetidae</taxon>
        <taxon>Agaricales</taxon>
        <taxon>Marasmiineae</taxon>
        <taxon>Marasmiaceae</taxon>
        <taxon>Marasmius</taxon>
    </lineage>
</organism>
<protein>
    <submittedName>
        <fullName evidence="1">Uncharacterized protein</fullName>
    </submittedName>
</protein>
<gene>
    <name evidence="1" type="ORF">V5O48_015625</name>
</gene>
<dbReference type="Proteomes" id="UP001465976">
    <property type="component" value="Unassembled WGS sequence"/>
</dbReference>
<proteinExistence type="predicted"/>
<name>A0ABR3EU06_9AGAR</name>
<accession>A0ABR3EU06</accession>
<keyword evidence="2" id="KW-1185">Reference proteome</keyword>
<comment type="caution">
    <text evidence="1">The sequence shown here is derived from an EMBL/GenBank/DDBJ whole genome shotgun (WGS) entry which is preliminary data.</text>
</comment>
<sequence length="129" mass="14887">MVNMGTRGLRIYRYKNVKVAYYVSSDAYPSGVGLDLANSIPKPSDGVGWEERFQEWLNAQRLRVEQQIAELLPPEQLRKTGAAMYEVENDDGSFPPIFYIRRDPPVDVIEWTYEIDLDNLCFLVNSRPI</sequence>